<dbReference type="Proteomes" id="UP001498476">
    <property type="component" value="Unassembled WGS sequence"/>
</dbReference>
<comment type="caution">
    <text evidence="3">The sequence shown here is derived from an EMBL/GenBank/DDBJ whole genome shotgun (WGS) entry which is preliminary data.</text>
</comment>
<dbReference type="PANTHER" id="PTHR11695">
    <property type="entry name" value="ALCOHOL DEHYDROGENASE RELATED"/>
    <property type="match status" value="1"/>
</dbReference>
<dbReference type="PANTHER" id="PTHR11695:SF294">
    <property type="entry name" value="RETICULON-4-INTERACTING PROTEIN 1, MITOCHONDRIAL"/>
    <property type="match status" value="1"/>
</dbReference>
<dbReference type="EC" id="1.3.1.105" evidence="3"/>
<protein>
    <submittedName>
        <fullName evidence="3">Zinc ion binding</fullName>
        <ecNumber evidence="3">1.3.1.105</ecNumber>
    </submittedName>
</protein>
<feature type="domain" description="Enoyl reductase (ER)" evidence="2">
    <location>
        <begin position="20"/>
        <end position="337"/>
    </location>
</feature>
<sequence length="340" mass="36253">MSQKPLIPSSMKTWMVVQSGTPRDALELKTAWPTPAPPKGSDILIRVSHASINPLDLVMMRMPTAFKRNAVPAVDFAGEIIQVGPSVSSAKFGLIVGMAVCGTVPAMQIFRGFGTLSEYIVLPAHAVAEKPRDLDAGDAVALMGVAGQTTAILVEAANVTKGDRVLINGASGGVGCFVVQVLRAKGVHVAAICSGKNEAMVRRLGAEDVIDYTAHNSLYDHLSNRFGDAPFDTILDCIGNETLYKRCPGYLKPKGKVLSIAGGLLPMPRLPVILGGTPRAFLHVNNSPAGARAKEAATWFNKGWIKEVPIDSRFGMDDAVEAFERLESKRAKGKIVVNVR</sequence>
<dbReference type="EMBL" id="JAZAVJ010000092">
    <property type="protein sequence ID" value="KAK7414933.1"/>
    <property type="molecule type" value="Genomic_DNA"/>
</dbReference>
<evidence type="ECO:0000256" key="1">
    <source>
        <dbReference type="ARBA" id="ARBA00023002"/>
    </source>
</evidence>
<dbReference type="SMART" id="SM00829">
    <property type="entry name" value="PKS_ER"/>
    <property type="match status" value="1"/>
</dbReference>
<dbReference type="Pfam" id="PF13602">
    <property type="entry name" value="ADH_zinc_N_2"/>
    <property type="match status" value="1"/>
</dbReference>
<accession>A0ABR1H1W5</accession>
<keyword evidence="4" id="KW-1185">Reference proteome</keyword>
<reference evidence="3 4" key="1">
    <citation type="journal article" date="2025" name="Microbiol. Resour. Announc.">
        <title>Draft genome sequences for Neonectria magnoliae and Neonectria punicea, canker pathogens of Liriodendron tulipifera and Acer saccharum in West Virginia.</title>
        <authorList>
            <person name="Petronek H.M."/>
            <person name="Kasson M.T."/>
            <person name="Metheny A.M."/>
            <person name="Stauder C.M."/>
            <person name="Lovett B."/>
            <person name="Lynch S.C."/>
            <person name="Garnas J.R."/>
            <person name="Kasson L.R."/>
            <person name="Stajich J.E."/>
        </authorList>
    </citation>
    <scope>NUCLEOTIDE SEQUENCE [LARGE SCALE GENOMIC DNA]</scope>
    <source>
        <strain evidence="3 4">NRRL 64653</strain>
    </source>
</reference>
<dbReference type="InterPro" id="IPR011032">
    <property type="entry name" value="GroES-like_sf"/>
</dbReference>
<organism evidence="3 4">
    <name type="scientific">Neonectria punicea</name>
    <dbReference type="NCBI Taxonomy" id="979145"/>
    <lineage>
        <taxon>Eukaryota</taxon>
        <taxon>Fungi</taxon>
        <taxon>Dikarya</taxon>
        <taxon>Ascomycota</taxon>
        <taxon>Pezizomycotina</taxon>
        <taxon>Sordariomycetes</taxon>
        <taxon>Hypocreomycetidae</taxon>
        <taxon>Hypocreales</taxon>
        <taxon>Nectriaceae</taxon>
        <taxon>Neonectria</taxon>
    </lineage>
</organism>
<evidence type="ECO:0000313" key="4">
    <source>
        <dbReference type="Proteomes" id="UP001498476"/>
    </source>
</evidence>
<dbReference type="CDD" id="cd08267">
    <property type="entry name" value="MDR1"/>
    <property type="match status" value="1"/>
</dbReference>
<dbReference type="PROSITE" id="PS01162">
    <property type="entry name" value="QOR_ZETA_CRYSTAL"/>
    <property type="match status" value="1"/>
</dbReference>
<dbReference type="SUPFAM" id="SSF50129">
    <property type="entry name" value="GroES-like"/>
    <property type="match status" value="1"/>
</dbReference>
<evidence type="ECO:0000259" key="2">
    <source>
        <dbReference type="SMART" id="SM00829"/>
    </source>
</evidence>
<proteinExistence type="predicted"/>
<dbReference type="InterPro" id="IPR013154">
    <property type="entry name" value="ADH-like_N"/>
</dbReference>
<name>A0ABR1H1W5_9HYPO</name>
<dbReference type="GO" id="GO:0102978">
    <property type="term" value="F:furaneol oxidoreductase activity"/>
    <property type="evidence" value="ECO:0007669"/>
    <property type="project" value="UniProtKB-EC"/>
</dbReference>
<dbReference type="Pfam" id="PF08240">
    <property type="entry name" value="ADH_N"/>
    <property type="match status" value="1"/>
</dbReference>
<dbReference type="InterPro" id="IPR050700">
    <property type="entry name" value="YIM1/Zinc_Alcohol_DH_Fams"/>
</dbReference>
<dbReference type="InterPro" id="IPR036291">
    <property type="entry name" value="NAD(P)-bd_dom_sf"/>
</dbReference>
<keyword evidence="1 3" id="KW-0560">Oxidoreductase</keyword>
<gene>
    <name evidence="3" type="primary">YIM1</name>
    <name evidence="3" type="ORF">QQX98_006258</name>
</gene>
<evidence type="ECO:0000313" key="3">
    <source>
        <dbReference type="EMBL" id="KAK7414933.1"/>
    </source>
</evidence>
<dbReference type="Gene3D" id="3.40.50.720">
    <property type="entry name" value="NAD(P)-binding Rossmann-like Domain"/>
    <property type="match status" value="1"/>
</dbReference>
<dbReference type="Gene3D" id="3.90.180.10">
    <property type="entry name" value="Medium-chain alcohol dehydrogenases, catalytic domain"/>
    <property type="match status" value="1"/>
</dbReference>
<dbReference type="InterPro" id="IPR002364">
    <property type="entry name" value="Quin_OxRdtase/zeta-crystal_CS"/>
</dbReference>
<dbReference type="InterPro" id="IPR020843">
    <property type="entry name" value="ER"/>
</dbReference>
<dbReference type="SUPFAM" id="SSF51735">
    <property type="entry name" value="NAD(P)-binding Rossmann-fold domains"/>
    <property type="match status" value="1"/>
</dbReference>